<proteinExistence type="predicted"/>
<evidence type="ECO:0000256" key="1">
    <source>
        <dbReference type="ARBA" id="ARBA00004123"/>
    </source>
</evidence>
<dbReference type="AlphaFoldDB" id="A0A8K0C9W5"/>
<comment type="caution">
    <text evidence="3">The sequence shown here is derived from an EMBL/GenBank/DDBJ whole genome shotgun (WGS) entry which is preliminary data.</text>
</comment>
<gene>
    <name evidence="3" type="ORF">ILUMI_22560</name>
</gene>
<sequence length="154" mass="17270">MSLRAIGSLVRRAPSTIQTVISNYNKTGSVKSMQRSGHPRVFTDDEENFIVRTVKQNLHLTAPQIASEMLEGTNKTSSRFRKKRLNFAENHDKSFRRRGERNGGRPGGRSPEHDPSEGNPHFLVCKTIRQAAEKVEKEMKDAPGPSSAKRAKLT</sequence>
<dbReference type="EMBL" id="VTPC01090345">
    <property type="protein sequence ID" value="KAF2883610.1"/>
    <property type="molecule type" value="Genomic_DNA"/>
</dbReference>
<organism evidence="3 4">
    <name type="scientific">Ignelater luminosus</name>
    <name type="common">Cucubano</name>
    <name type="synonym">Pyrophorus luminosus</name>
    <dbReference type="NCBI Taxonomy" id="2038154"/>
    <lineage>
        <taxon>Eukaryota</taxon>
        <taxon>Metazoa</taxon>
        <taxon>Ecdysozoa</taxon>
        <taxon>Arthropoda</taxon>
        <taxon>Hexapoda</taxon>
        <taxon>Insecta</taxon>
        <taxon>Pterygota</taxon>
        <taxon>Neoptera</taxon>
        <taxon>Endopterygota</taxon>
        <taxon>Coleoptera</taxon>
        <taxon>Polyphaga</taxon>
        <taxon>Elateriformia</taxon>
        <taxon>Elateroidea</taxon>
        <taxon>Elateridae</taxon>
        <taxon>Agrypninae</taxon>
        <taxon>Pyrophorini</taxon>
        <taxon>Ignelater</taxon>
    </lineage>
</organism>
<name>A0A8K0C9W5_IGNLU</name>
<comment type="subcellular location">
    <subcellularLocation>
        <location evidence="1">Nucleus</location>
    </subcellularLocation>
</comment>
<protein>
    <recommendedName>
        <fullName evidence="5">Transposase Tc1-like domain-containing protein</fullName>
    </recommendedName>
</protein>
<evidence type="ECO:0000313" key="3">
    <source>
        <dbReference type="EMBL" id="KAF2883610.1"/>
    </source>
</evidence>
<keyword evidence="4" id="KW-1185">Reference proteome</keyword>
<dbReference type="SUPFAM" id="SSF46689">
    <property type="entry name" value="Homeodomain-like"/>
    <property type="match status" value="1"/>
</dbReference>
<accession>A0A8K0C9W5</accession>
<evidence type="ECO:0000256" key="2">
    <source>
        <dbReference type="SAM" id="MobiDB-lite"/>
    </source>
</evidence>
<feature type="compositionally biased region" description="Basic and acidic residues" evidence="2">
    <location>
        <begin position="131"/>
        <end position="141"/>
    </location>
</feature>
<evidence type="ECO:0000313" key="4">
    <source>
        <dbReference type="Proteomes" id="UP000801492"/>
    </source>
</evidence>
<dbReference type="InterPro" id="IPR009057">
    <property type="entry name" value="Homeodomain-like_sf"/>
</dbReference>
<dbReference type="OrthoDB" id="6778888at2759"/>
<dbReference type="Proteomes" id="UP000801492">
    <property type="component" value="Unassembled WGS sequence"/>
</dbReference>
<evidence type="ECO:0008006" key="5">
    <source>
        <dbReference type="Google" id="ProtNLM"/>
    </source>
</evidence>
<dbReference type="GO" id="GO:0005634">
    <property type="term" value="C:nucleus"/>
    <property type="evidence" value="ECO:0007669"/>
    <property type="project" value="UniProtKB-SubCell"/>
</dbReference>
<reference evidence="3" key="1">
    <citation type="submission" date="2019-08" db="EMBL/GenBank/DDBJ databases">
        <title>The genome of the North American firefly Photinus pyralis.</title>
        <authorList>
            <consortium name="Photinus pyralis genome working group"/>
            <person name="Fallon T.R."/>
            <person name="Sander Lower S.E."/>
            <person name="Weng J.-K."/>
        </authorList>
    </citation>
    <scope>NUCLEOTIDE SEQUENCE</scope>
    <source>
        <strain evidence="3">TRF0915ILg1</strain>
        <tissue evidence="3">Whole body</tissue>
    </source>
</reference>
<feature type="region of interest" description="Disordered" evidence="2">
    <location>
        <begin position="70"/>
        <end position="154"/>
    </location>
</feature>